<evidence type="ECO:0000259" key="1">
    <source>
        <dbReference type="Pfam" id="PF03551"/>
    </source>
</evidence>
<protein>
    <submittedName>
        <fullName evidence="2">PadR family transcriptional regulator</fullName>
    </submittedName>
</protein>
<dbReference type="AlphaFoldDB" id="A0A7G9B6Z3"/>
<dbReference type="InterPro" id="IPR036390">
    <property type="entry name" value="WH_DNA-bd_sf"/>
</dbReference>
<dbReference type="Proteomes" id="UP000515960">
    <property type="component" value="Chromosome"/>
</dbReference>
<dbReference type="Gene3D" id="1.10.10.10">
    <property type="entry name" value="Winged helix-like DNA-binding domain superfamily/Winged helix DNA-binding domain"/>
    <property type="match status" value="1"/>
</dbReference>
<dbReference type="InterPro" id="IPR005149">
    <property type="entry name" value="Tscrpt_reg_PadR_N"/>
</dbReference>
<feature type="domain" description="Transcription regulator PadR N-terminal" evidence="1">
    <location>
        <begin position="14"/>
        <end position="87"/>
    </location>
</feature>
<sequence length="111" mass="12591">MGRNQTLDHTALLVLSLLSQGDMYGYQMIAELERQSDHTFEMKEGTLYPILHGLERSGAVESYRTLAPSGRERKYYRLTEKGSALLKAEAEQWRRYSHGVNAVLEQAMGLA</sequence>
<accession>A0A7G9B6Z3</accession>
<evidence type="ECO:0000313" key="2">
    <source>
        <dbReference type="EMBL" id="QNL45324.1"/>
    </source>
</evidence>
<evidence type="ECO:0000313" key="3">
    <source>
        <dbReference type="Proteomes" id="UP000515960"/>
    </source>
</evidence>
<proteinExistence type="predicted"/>
<keyword evidence="3" id="KW-1185">Reference proteome</keyword>
<dbReference type="RefSeq" id="WP_187333777.1">
    <property type="nucleotide sequence ID" value="NZ_CP060490.1"/>
</dbReference>
<dbReference type="Pfam" id="PF03551">
    <property type="entry name" value="PadR"/>
    <property type="match status" value="1"/>
</dbReference>
<name>A0A7G9B6Z3_9FIRM</name>
<reference evidence="2 3" key="1">
    <citation type="submission" date="2020-08" db="EMBL/GenBank/DDBJ databases">
        <authorList>
            <person name="Liu C."/>
            <person name="Sun Q."/>
        </authorList>
    </citation>
    <scope>NUCLEOTIDE SEQUENCE [LARGE SCALE GENOMIC DNA]</scope>
    <source>
        <strain evidence="2 3">NSJ-62</strain>
    </source>
</reference>
<gene>
    <name evidence="2" type="ORF">H8790_04725</name>
</gene>
<organism evidence="2 3">
    <name type="scientific">Oscillibacter hominis</name>
    <dbReference type="NCBI Taxonomy" id="2763056"/>
    <lineage>
        <taxon>Bacteria</taxon>
        <taxon>Bacillati</taxon>
        <taxon>Bacillota</taxon>
        <taxon>Clostridia</taxon>
        <taxon>Eubacteriales</taxon>
        <taxon>Oscillospiraceae</taxon>
        <taxon>Oscillibacter</taxon>
    </lineage>
</organism>
<dbReference type="PANTHER" id="PTHR33169:SF14">
    <property type="entry name" value="TRANSCRIPTIONAL REGULATOR RV3488"/>
    <property type="match status" value="1"/>
</dbReference>
<dbReference type="KEGG" id="ohi:H8790_04725"/>
<dbReference type="SUPFAM" id="SSF46785">
    <property type="entry name" value="Winged helix' DNA-binding domain"/>
    <property type="match status" value="1"/>
</dbReference>
<dbReference type="InterPro" id="IPR052509">
    <property type="entry name" value="Metal_resp_DNA-bind_regulator"/>
</dbReference>
<dbReference type="InterPro" id="IPR036388">
    <property type="entry name" value="WH-like_DNA-bd_sf"/>
</dbReference>
<dbReference type="PANTHER" id="PTHR33169">
    <property type="entry name" value="PADR-FAMILY TRANSCRIPTIONAL REGULATOR"/>
    <property type="match status" value="1"/>
</dbReference>
<dbReference type="EMBL" id="CP060490">
    <property type="protein sequence ID" value="QNL45324.1"/>
    <property type="molecule type" value="Genomic_DNA"/>
</dbReference>